<dbReference type="Proteomes" id="UP000712600">
    <property type="component" value="Unassembled WGS sequence"/>
</dbReference>
<name>A0A8S9QFA6_BRACR</name>
<protein>
    <submittedName>
        <fullName evidence="1">Uncharacterized protein</fullName>
    </submittedName>
</protein>
<dbReference type="AlphaFoldDB" id="A0A8S9QFA6"/>
<dbReference type="EMBL" id="QGKX02001290">
    <property type="protein sequence ID" value="KAF3536914.1"/>
    <property type="molecule type" value="Genomic_DNA"/>
</dbReference>
<evidence type="ECO:0000313" key="2">
    <source>
        <dbReference type="Proteomes" id="UP000712600"/>
    </source>
</evidence>
<accession>A0A8S9QFA6</accession>
<sequence>MSLARTIPKMDHVMWNPFGKRTYIKGPRETAPLSLWDTCSGFLASSSGRCDKYECGREWVISRAHAAASRWVIRPLGCHKAAGTLVTVSPPRESPILPPNHF</sequence>
<organism evidence="1 2">
    <name type="scientific">Brassica cretica</name>
    <name type="common">Mustard</name>
    <dbReference type="NCBI Taxonomy" id="69181"/>
    <lineage>
        <taxon>Eukaryota</taxon>
        <taxon>Viridiplantae</taxon>
        <taxon>Streptophyta</taxon>
        <taxon>Embryophyta</taxon>
        <taxon>Tracheophyta</taxon>
        <taxon>Spermatophyta</taxon>
        <taxon>Magnoliopsida</taxon>
        <taxon>eudicotyledons</taxon>
        <taxon>Gunneridae</taxon>
        <taxon>Pentapetalae</taxon>
        <taxon>rosids</taxon>
        <taxon>malvids</taxon>
        <taxon>Brassicales</taxon>
        <taxon>Brassicaceae</taxon>
        <taxon>Brassiceae</taxon>
        <taxon>Brassica</taxon>
    </lineage>
</organism>
<proteinExistence type="predicted"/>
<gene>
    <name evidence="1" type="ORF">F2Q69_00019023</name>
</gene>
<comment type="caution">
    <text evidence="1">The sequence shown here is derived from an EMBL/GenBank/DDBJ whole genome shotgun (WGS) entry which is preliminary data.</text>
</comment>
<evidence type="ECO:0000313" key="1">
    <source>
        <dbReference type="EMBL" id="KAF3536914.1"/>
    </source>
</evidence>
<reference evidence="1" key="1">
    <citation type="submission" date="2019-12" db="EMBL/GenBank/DDBJ databases">
        <title>Genome sequencing and annotation of Brassica cretica.</title>
        <authorList>
            <person name="Studholme D.J."/>
            <person name="Sarris P."/>
        </authorList>
    </citation>
    <scope>NUCLEOTIDE SEQUENCE</scope>
    <source>
        <strain evidence="1">PFS-109/04</strain>
        <tissue evidence="1">Leaf</tissue>
    </source>
</reference>